<evidence type="ECO:0000313" key="2">
    <source>
        <dbReference type="EMBL" id="MBF9153005.1"/>
    </source>
</evidence>
<accession>A0ABS0HLU5</accession>
<comment type="caution">
    <text evidence="2">The sequence shown here is derived from an EMBL/GenBank/DDBJ whole genome shotgun (WGS) entry which is preliminary data.</text>
</comment>
<evidence type="ECO:0008006" key="4">
    <source>
        <dbReference type="Google" id="ProtNLM"/>
    </source>
</evidence>
<gene>
    <name evidence="2" type="ORF">I2488_18535</name>
</gene>
<sequence length="59" mass="6225">MSDAKTPMTREERLAARLRENLKRRKAQARAMEAVAGGADATAAESPDSPETGLSNPAA</sequence>
<feature type="compositionally biased region" description="Low complexity" evidence="1">
    <location>
        <begin position="29"/>
        <end position="44"/>
    </location>
</feature>
<proteinExistence type="predicted"/>
<feature type="region of interest" description="Disordered" evidence="1">
    <location>
        <begin position="23"/>
        <end position="59"/>
    </location>
</feature>
<keyword evidence="3" id="KW-1185">Reference proteome</keyword>
<organism evidence="2 3">
    <name type="scientific">Novosphingobium jiangmenense</name>
    <dbReference type="NCBI Taxonomy" id="2791981"/>
    <lineage>
        <taxon>Bacteria</taxon>
        <taxon>Pseudomonadati</taxon>
        <taxon>Pseudomonadota</taxon>
        <taxon>Alphaproteobacteria</taxon>
        <taxon>Sphingomonadales</taxon>
        <taxon>Sphingomonadaceae</taxon>
        <taxon>Novosphingobium</taxon>
    </lineage>
</organism>
<protein>
    <recommendedName>
        <fullName evidence="4">Transcriptional regulator</fullName>
    </recommendedName>
</protein>
<name>A0ABS0HLU5_9SPHN</name>
<evidence type="ECO:0000256" key="1">
    <source>
        <dbReference type="SAM" id="MobiDB-lite"/>
    </source>
</evidence>
<dbReference type="EMBL" id="JADQDC010000019">
    <property type="protein sequence ID" value="MBF9153005.1"/>
    <property type="molecule type" value="Genomic_DNA"/>
</dbReference>
<reference evidence="2 3" key="1">
    <citation type="submission" date="2020-11" db="EMBL/GenBank/DDBJ databases">
        <title>The genome sequence of Novosphingobium sp. 1Y9A.</title>
        <authorList>
            <person name="Liu Y."/>
        </authorList>
    </citation>
    <scope>NUCLEOTIDE SEQUENCE [LARGE SCALE GENOMIC DNA]</scope>
    <source>
        <strain evidence="2 3">1Y9A</strain>
    </source>
</reference>
<evidence type="ECO:0000313" key="3">
    <source>
        <dbReference type="Proteomes" id="UP000600799"/>
    </source>
</evidence>
<dbReference type="Proteomes" id="UP000600799">
    <property type="component" value="Unassembled WGS sequence"/>
</dbReference>
<dbReference type="RefSeq" id="WP_196277273.1">
    <property type="nucleotide sequence ID" value="NZ_JADQDC010000019.1"/>
</dbReference>